<keyword evidence="17" id="KW-1185">Reference proteome</keyword>
<evidence type="ECO:0000256" key="9">
    <source>
        <dbReference type="ARBA" id="ARBA00023157"/>
    </source>
</evidence>
<comment type="function">
    <text evidence="1">May play a role in plant defense. Probably has no oxalate oxidase activity even if the active site is conserved.</text>
</comment>
<comment type="similarity">
    <text evidence="3 14">Belongs to the germin family.</text>
</comment>
<proteinExistence type="inferred from homology"/>
<protein>
    <recommendedName>
        <fullName evidence="14">Germin-like protein</fullName>
    </recommendedName>
</protein>
<dbReference type="CDD" id="cd02241">
    <property type="entry name" value="cupin_OxOx"/>
    <property type="match status" value="1"/>
</dbReference>
<feature type="disulfide bond" evidence="13">
    <location>
        <begin position="28"/>
        <end position="43"/>
    </location>
</feature>
<dbReference type="SMART" id="SM00835">
    <property type="entry name" value="Cupin_1"/>
    <property type="match status" value="1"/>
</dbReference>
<dbReference type="PANTHER" id="PTHR31238">
    <property type="entry name" value="GERMIN-LIKE PROTEIN SUBFAMILY 3 MEMBER 3"/>
    <property type="match status" value="1"/>
</dbReference>
<feature type="domain" description="Cupin type-1" evidence="15">
    <location>
        <begin position="57"/>
        <end position="204"/>
    </location>
</feature>
<name>A0ABC9BCR4_9POAL</name>
<dbReference type="Proteomes" id="UP001497457">
    <property type="component" value="Chromosome 25rd"/>
</dbReference>
<dbReference type="FunFam" id="2.60.120.10:FF:000047">
    <property type="entry name" value="Auxin-binding protein ABP19a"/>
    <property type="match status" value="1"/>
</dbReference>
<dbReference type="PROSITE" id="PS00725">
    <property type="entry name" value="GERMIN"/>
    <property type="match status" value="1"/>
</dbReference>
<feature type="chain" id="PRO_5044528542" description="Germin-like protein" evidence="14">
    <location>
        <begin position="23"/>
        <end position="214"/>
    </location>
</feature>
<dbReference type="InterPro" id="IPR001929">
    <property type="entry name" value="Germin"/>
</dbReference>
<dbReference type="Gene3D" id="2.60.120.10">
    <property type="entry name" value="Jelly Rolls"/>
    <property type="match status" value="1"/>
</dbReference>
<keyword evidence="5 14" id="KW-0052">Apoplast</keyword>
<sequence length="214" mass="22250">MAKAQTLLILVPLLSLLPFTLALTQDFCVADLNSSATPSGYPCKPPATVTADDFHYTGLATAAPSIAPYGTGVSFAFVEQFPGVNGLGIGATRFDVSPGGVVALHTHPRGSEIILVLEGSLSVGLISAGANAVYTKTVRKGELFAIPQGLLHYLYNDGDAAAVAFAAYSSDNAGLQIVDYALFKNNLPSAVVEKVTFVNEAEVRRLKALFSGSG</sequence>
<evidence type="ECO:0000256" key="11">
    <source>
        <dbReference type="PIRSR" id="PIRSR601929-1"/>
    </source>
</evidence>
<evidence type="ECO:0000313" key="17">
    <source>
        <dbReference type="Proteomes" id="UP001497457"/>
    </source>
</evidence>
<dbReference type="InterPro" id="IPR014710">
    <property type="entry name" value="RmlC-like_jellyroll"/>
</dbReference>
<keyword evidence="9 13" id="KW-1015">Disulfide bond</keyword>
<feature type="signal peptide" evidence="14">
    <location>
        <begin position="1"/>
        <end position="22"/>
    </location>
</feature>
<evidence type="ECO:0000256" key="13">
    <source>
        <dbReference type="PIRSR" id="PIRSR601929-3"/>
    </source>
</evidence>
<feature type="binding site" evidence="11">
    <location>
        <position position="107"/>
    </location>
    <ligand>
        <name>oxalate</name>
        <dbReference type="ChEBI" id="CHEBI:30623"/>
    </ligand>
</feature>
<reference evidence="16" key="1">
    <citation type="submission" date="2024-10" db="EMBL/GenBank/DDBJ databases">
        <authorList>
            <person name="Ryan C."/>
        </authorList>
    </citation>
    <scope>NUCLEOTIDE SEQUENCE [LARGE SCALE GENOMIC DNA]</scope>
</reference>
<dbReference type="GO" id="GO:0030145">
    <property type="term" value="F:manganese ion binding"/>
    <property type="evidence" value="ECO:0007669"/>
    <property type="project" value="UniProtKB-UniRule"/>
</dbReference>
<feature type="binding site" evidence="11">
    <location>
        <position position="112"/>
    </location>
    <ligand>
        <name>oxalate</name>
        <dbReference type="ChEBI" id="CHEBI:30623"/>
    </ligand>
</feature>
<comment type="subcellular location">
    <subcellularLocation>
        <location evidence="2 14">Secreted</location>
        <location evidence="2 14">Extracellular space</location>
        <location evidence="2 14">Apoplast</location>
    </subcellularLocation>
</comment>
<evidence type="ECO:0000256" key="10">
    <source>
        <dbReference type="ARBA" id="ARBA00023211"/>
    </source>
</evidence>
<comment type="subunit">
    <text evidence="4">Oligomer (believed to be a pentamer but probably hexamer).</text>
</comment>
<evidence type="ECO:0000256" key="2">
    <source>
        <dbReference type="ARBA" id="ARBA00004271"/>
    </source>
</evidence>
<feature type="binding site" evidence="12">
    <location>
        <position position="152"/>
    </location>
    <ligand>
        <name>Mn(2+)</name>
        <dbReference type="ChEBI" id="CHEBI:29035"/>
    </ligand>
</feature>
<evidence type="ECO:0000256" key="14">
    <source>
        <dbReference type="RuleBase" id="RU366015"/>
    </source>
</evidence>
<dbReference type="InterPro" id="IPR006045">
    <property type="entry name" value="Cupin_1"/>
</dbReference>
<evidence type="ECO:0000313" key="16">
    <source>
        <dbReference type="EMBL" id="CAL4999214.1"/>
    </source>
</evidence>
<evidence type="ECO:0000256" key="6">
    <source>
        <dbReference type="ARBA" id="ARBA00022525"/>
    </source>
</evidence>
<evidence type="ECO:0000256" key="5">
    <source>
        <dbReference type="ARBA" id="ARBA00022523"/>
    </source>
</evidence>
<dbReference type="InterPro" id="IPR011051">
    <property type="entry name" value="RmlC_Cupin_sf"/>
</dbReference>
<dbReference type="EMBL" id="OZ075135">
    <property type="protein sequence ID" value="CAL4999214.1"/>
    <property type="molecule type" value="Genomic_DNA"/>
</dbReference>
<keyword evidence="8 14" id="KW-0732">Signal</keyword>
<feature type="binding site" evidence="12">
    <location>
        <position position="107"/>
    </location>
    <ligand>
        <name>Mn(2+)</name>
        <dbReference type="ChEBI" id="CHEBI:29035"/>
    </ligand>
</feature>
<keyword evidence="6 14" id="KW-0964">Secreted</keyword>
<organism evidence="16 17">
    <name type="scientific">Urochloa decumbens</name>
    <dbReference type="NCBI Taxonomy" id="240449"/>
    <lineage>
        <taxon>Eukaryota</taxon>
        <taxon>Viridiplantae</taxon>
        <taxon>Streptophyta</taxon>
        <taxon>Embryophyta</taxon>
        <taxon>Tracheophyta</taxon>
        <taxon>Spermatophyta</taxon>
        <taxon>Magnoliopsida</taxon>
        <taxon>Liliopsida</taxon>
        <taxon>Poales</taxon>
        <taxon>Poaceae</taxon>
        <taxon>PACMAD clade</taxon>
        <taxon>Panicoideae</taxon>
        <taxon>Panicodae</taxon>
        <taxon>Paniceae</taxon>
        <taxon>Melinidinae</taxon>
        <taxon>Urochloa</taxon>
    </lineage>
</organism>
<evidence type="ECO:0000256" key="4">
    <source>
        <dbReference type="ARBA" id="ARBA00011268"/>
    </source>
</evidence>
<evidence type="ECO:0000256" key="1">
    <source>
        <dbReference type="ARBA" id="ARBA00003629"/>
    </source>
</evidence>
<evidence type="ECO:0000256" key="12">
    <source>
        <dbReference type="PIRSR" id="PIRSR601929-2"/>
    </source>
</evidence>
<dbReference type="PRINTS" id="PR00325">
    <property type="entry name" value="GERMIN"/>
</dbReference>
<feature type="binding site" evidence="12">
    <location>
        <position position="105"/>
    </location>
    <ligand>
        <name>Mn(2+)</name>
        <dbReference type="ChEBI" id="CHEBI:29035"/>
    </ligand>
</feature>
<keyword evidence="7 11" id="KW-0479">Metal-binding</keyword>
<accession>A0ABC9BCR4</accession>
<evidence type="ECO:0000259" key="15">
    <source>
        <dbReference type="SMART" id="SM00835"/>
    </source>
</evidence>
<dbReference type="GO" id="GO:0048046">
    <property type="term" value="C:apoplast"/>
    <property type="evidence" value="ECO:0007669"/>
    <property type="project" value="UniProtKB-SubCell"/>
</dbReference>
<evidence type="ECO:0000256" key="8">
    <source>
        <dbReference type="ARBA" id="ARBA00022729"/>
    </source>
</evidence>
<keyword evidence="10 11" id="KW-0464">Manganese</keyword>
<dbReference type="InterPro" id="IPR019780">
    <property type="entry name" value="Germin_Mn-BS"/>
</dbReference>
<dbReference type="AlphaFoldDB" id="A0ABC9BCR4"/>
<evidence type="ECO:0000256" key="7">
    <source>
        <dbReference type="ARBA" id="ARBA00022723"/>
    </source>
</evidence>
<evidence type="ECO:0000256" key="3">
    <source>
        <dbReference type="ARBA" id="ARBA00007456"/>
    </source>
</evidence>
<feature type="binding site" evidence="12">
    <location>
        <position position="112"/>
    </location>
    <ligand>
        <name>Mn(2+)</name>
        <dbReference type="ChEBI" id="CHEBI:29035"/>
    </ligand>
</feature>
<dbReference type="SUPFAM" id="SSF51182">
    <property type="entry name" value="RmlC-like cupins"/>
    <property type="match status" value="1"/>
</dbReference>
<dbReference type="Pfam" id="PF00190">
    <property type="entry name" value="Cupin_1"/>
    <property type="match status" value="1"/>
</dbReference>
<gene>
    <name evidence="16" type="ORF">URODEC1_LOCUS64214</name>
</gene>